<proteinExistence type="predicted"/>
<organism evidence="1 2">
    <name type="scientific">Thelephora ganbajun</name>
    <name type="common">Ganba fungus</name>
    <dbReference type="NCBI Taxonomy" id="370292"/>
    <lineage>
        <taxon>Eukaryota</taxon>
        <taxon>Fungi</taxon>
        <taxon>Dikarya</taxon>
        <taxon>Basidiomycota</taxon>
        <taxon>Agaricomycotina</taxon>
        <taxon>Agaricomycetes</taxon>
        <taxon>Thelephorales</taxon>
        <taxon>Thelephoraceae</taxon>
        <taxon>Thelephora</taxon>
    </lineage>
</organism>
<dbReference type="EMBL" id="MU117983">
    <property type="protein sequence ID" value="KAF9650600.1"/>
    <property type="molecule type" value="Genomic_DNA"/>
</dbReference>
<keyword evidence="2" id="KW-1185">Reference proteome</keyword>
<reference evidence="1" key="1">
    <citation type="submission" date="2019-10" db="EMBL/GenBank/DDBJ databases">
        <authorList>
            <consortium name="DOE Joint Genome Institute"/>
            <person name="Kuo A."/>
            <person name="Miyauchi S."/>
            <person name="Kiss E."/>
            <person name="Drula E."/>
            <person name="Kohler A."/>
            <person name="Sanchez-Garcia M."/>
            <person name="Andreopoulos B."/>
            <person name="Barry K.W."/>
            <person name="Bonito G."/>
            <person name="Buee M."/>
            <person name="Carver A."/>
            <person name="Chen C."/>
            <person name="Cichocki N."/>
            <person name="Clum A."/>
            <person name="Culley D."/>
            <person name="Crous P.W."/>
            <person name="Fauchery L."/>
            <person name="Girlanda M."/>
            <person name="Hayes R."/>
            <person name="Keri Z."/>
            <person name="Labutti K."/>
            <person name="Lipzen A."/>
            <person name="Lombard V."/>
            <person name="Magnuson J."/>
            <person name="Maillard F."/>
            <person name="Morin E."/>
            <person name="Murat C."/>
            <person name="Nolan M."/>
            <person name="Ohm R."/>
            <person name="Pangilinan J."/>
            <person name="Pereira M."/>
            <person name="Perotto S."/>
            <person name="Peter M."/>
            <person name="Riley R."/>
            <person name="Sitrit Y."/>
            <person name="Stielow B."/>
            <person name="Szollosi G."/>
            <person name="Zifcakova L."/>
            <person name="Stursova M."/>
            <person name="Spatafora J.W."/>
            <person name="Tedersoo L."/>
            <person name="Vaario L.-M."/>
            <person name="Yamada A."/>
            <person name="Yan M."/>
            <person name="Wang P."/>
            <person name="Xu J."/>
            <person name="Bruns T."/>
            <person name="Baldrian P."/>
            <person name="Vilgalys R."/>
            <person name="Henrissat B."/>
            <person name="Grigoriev I.V."/>
            <person name="Hibbett D."/>
            <person name="Nagy L.G."/>
            <person name="Martin F.M."/>
        </authorList>
    </citation>
    <scope>NUCLEOTIDE SEQUENCE</scope>
    <source>
        <strain evidence="1">P2</strain>
    </source>
</reference>
<gene>
    <name evidence="1" type="ORF">BDM02DRAFT_3111884</name>
</gene>
<evidence type="ECO:0000313" key="2">
    <source>
        <dbReference type="Proteomes" id="UP000886501"/>
    </source>
</evidence>
<reference evidence="1" key="2">
    <citation type="journal article" date="2020" name="Nat. Commun.">
        <title>Large-scale genome sequencing of mycorrhizal fungi provides insights into the early evolution of symbiotic traits.</title>
        <authorList>
            <person name="Miyauchi S."/>
            <person name="Kiss E."/>
            <person name="Kuo A."/>
            <person name="Drula E."/>
            <person name="Kohler A."/>
            <person name="Sanchez-Garcia M."/>
            <person name="Morin E."/>
            <person name="Andreopoulos B."/>
            <person name="Barry K.W."/>
            <person name="Bonito G."/>
            <person name="Buee M."/>
            <person name="Carver A."/>
            <person name="Chen C."/>
            <person name="Cichocki N."/>
            <person name="Clum A."/>
            <person name="Culley D."/>
            <person name="Crous P.W."/>
            <person name="Fauchery L."/>
            <person name="Girlanda M."/>
            <person name="Hayes R.D."/>
            <person name="Keri Z."/>
            <person name="LaButti K."/>
            <person name="Lipzen A."/>
            <person name="Lombard V."/>
            <person name="Magnuson J."/>
            <person name="Maillard F."/>
            <person name="Murat C."/>
            <person name="Nolan M."/>
            <person name="Ohm R.A."/>
            <person name="Pangilinan J."/>
            <person name="Pereira M.F."/>
            <person name="Perotto S."/>
            <person name="Peter M."/>
            <person name="Pfister S."/>
            <person name="Riley R."/>
            <person name="Sitrit Y."/>
            <person name="Stielow J.B."/>
            <person name="Szollosi G."/>
            <person name="Zifcakova L."/>
            <person name="Stursova M."/>
            <person name="Spatafora J.W."/>
            <person name="Tedersoo L."/>
            <person name="Vaario L.M."/>
            <person name="Yamada A."/>
            <person name="Yan M."/>
            <person name="Wang P."/>
            <person name="Xu J."/>
            <person name="Bruns T."/>
            <person name="Baldrian P."/>
            <person name="Vilgalys R."/>
            <person name="Dunand C."/>
            <person name="Henrissat B."/>
            <person name="Grigoriev I.V."/>
            <person name="Hibbett D."/>
            <person name="Nagy L.G."/>
            <person name="Martin F.M."/>
        </authorList>
    </citation>
    <scope>NUCLEOTIDE SEQUENCE</scope>
    <source>
        <strain evidence="1">P2</strain>
    </source>
</reference>
<accession>A0ACB6ZLA5</accession>
<sequence length="547" mass="62234">MSFTKATTLILDLGDVLFSWSSHTETSIPPRTLKAILASPTWADYECGLISQQDCYDRISNEFHIPPSEIAKAFNQARDSLESNDEILDFVRELKYQSDDQLRVYAMSNISRPDHDYLRTKPVDWSLFDKVYTSADAGERKPNLGFYRYVLDDTAADPRSVVFVDDKPENVLSARSFGMRGIVFDDQKRALQAIRNAIEDPVQRARSYLQSNAKLLFSVTSNGVVLKENFAQLLMLEATCDPNLVSLVEHEREWNFFQGKPVLTTEVFPCDLDTTSIALTVTGRSKEVISSVMDEMLNYVDKDGIIQTYFDHRRLRFDPVVCVNVLTLFHANGRGDELHRTFAWVQEVLINRGYIDGTRYYATPESFLFFMARLLEQIKGTKADLSLRYIFRERVQERIGSEGDALALAMRILACASVGIRDEMDLRTLLSLQQEDGGWEAGWLYKYGSSGTTIGNRGLTTALAINAIEALNHLPQTPLYQPQLPVLKSYRISIVSPVSPVAGDRPQSRAKDKNRHKRSSSASEWAHSLRKRFHWPWVNLVTRVVHH</sequence>
<comment type="caution">
    <text evidence="1">The sequence shown here is derived from an EMBL/GenBank/DDBJ whole genome shotgun (WGS) entry which is preliminary data.</text>
</comment>
<protein>
    <submittedName>
        <fullName evidence="1">HAD-like protein</fullName>
    </submittedName>
</protein>
<dbReference type="Proteomes" id="UP000886501">
    <property type="component" value="Unassembled WGS sequence"/>
</dbReference>
<name>A0ACB6ZLA5_THEGA</name>
<evidence type="ECO:0000313" key="1">
    <source>
        <dbReference type="EMBL" id="KAF9650600.1"/>
    </source>
</evidence>